<evidence type="ECO:0000256" key="1">
    <source>
        <dbReference type="ARBA" id="ARBA00007150"/>
    </source>
</evidence>
<evidence type="ECO:0000313" key="8">
    <source>
        <dbReference type="EMBL" id="AEF86948.1"/>
    </source>
</evidence>
<comment type="similarity">
    <text evidence="1">Belongs to the Lgt family.</text>
</comment>
<name>F5YH28_TREPZ</name>
<keyword evidence="8" id="KW-0328">Glycosyltransferase</keyword>
<evidence type="ECO:0000256" key="3">
    <source>
        <dbReference type="ARBA" id="ARBA00022679"/>
    </source>
</evidence>
<dbReference type="Pfam" id="PF01790">
    <property type="entry name" value="LGT"/>
    <property type="match status" value="1"/>
</dbReference>
<dbReference type="InterPro" id="IPR001640">
    <property type="entry name" value="Lgt"/>
</dbReference>
<evidence type="ECO:0000256" key="5">
    <source>
        <dbReference type="ARBA" id="ARBA00022989"/>
    </source>
</evidence>
<reference evidence="8 9" key="2">
    <citation type="journal article" date="2011" name="ISME J.">
        <title>RNA-seq reveals cooperative metabolic interactions between two termite-gut spirochete species in co-culture.</title>
        <authorList>
            <person name="Rosenthal A.Z."/>
            <person name="Matson E.G."/>
            <person name="Eldar A."/>
            <person name="Leadbetter J.R."/>
        </authorList>
    </citation>
    <scope>NUCLEOTIDE SEQUENCE [LARGE SCALE GENOMIC DNA]</scope>
    <source>
        <strain evidence="9">ATCC BAA-887 / DSM 12427 / ZAS-2</strain>
    </source>
</reference>
<feature type="transmembrane region" description="Helical" evidence="7">
    <location>
        <begin position="12"/>
        <end position="33"/>
    </location>
</feature>
<sequence>MLPYFELFGKTIGLYQIMALCGIFATGICSCTATRKTGHDDNDTISLLLFSAIGVFIGGHLLYGIVNYTYIIYAINNLEKFNSIKIIFDALLVIFGGSVFYGGLLGGIFAGHLYINKNENKKYLLDIVTPAIPLFHFFGRIGCFLGGCCFGIESSIGFTTEHGIVEEANGIQRFPVQLLEALFNVFLFLILAKLRKKGMFKDKMLYIYLLMYSTGRFFIEFLRGDDLRGKWFLLSTSQIISIVLFLSVLIIVRGKKRKFNHITY</sequence>
<dbReference type="HOGENOM" id="CLU_013386_1_2_12"/>
<dbReference type="EC" id="2.4.99.-" evidence="8"/>
<dbReference type="GO" id="GO:0008961">
    <property type="term" value="F:phosphatidylglycerol-prolipoprotein diacylglyceryl transferase activity"/>
    <property type="evidence" value="ECO:0007669"/>
    <property type="project" value="InterPro"/>
</dbReference>
<keyword evidence="6 7" id="KW-0472">Membrane</keyword>
<proteinExistence type="inferred from homology"/>
<dbReference type="KEGG" id="tpi:TREPR_2476"/>
<dbReference type="GO" id="GO:0005886">
    <property type="term" value="C:plasma membrane"/>
    <property type="evidence" value="ECO:0007669"/>
    <property type="project" value="InterPro"/>
</dbReference>
<keyword evidence="2" id="KW-1003">Cell membrane</keyword>
<feature type="transmembrane region" description="Helical" evidence="7">
    <location>
        <begin position="86"/>
        <end position="115"/>
    </location>
</feature>
<evidence type="ECO:0000256" key="4">
    <source>
        <dbReference type="ARBA" id="ARBA00022692"/>
    </source>
</evidence>
<keyword evidence="5 7" id="KW-1133">Transmembrane helix</keyword>
<dbReference type="OrthoDB" id="9809773at2"/>
<accession>F5YH28</accession>
<keyword evidence="8" id="KW-0449">Lipoprotein</keyword>
<dbReference type="PANTHER" id="PTHR30589">
    <property type="entry name" value="PROLIPOPROTEIN DIACYLGLYCERYL TRANSFERASE"/>
    <property type="match status" value="1"/>
</dbReference>
<feature type="transmembrane region" description="Helical" evidence="7">
    <location>
        <begin position="45"/>
        <end position="66"/>
    </location>
</feature>
<reference evidence="9" key="1">
    <citation type="submission" date="2009-12" db="EMBL/GenBank/DDBJ databases">
        <title>Complete sequence of Treponema primitia strain ZAS-2.</title>
        <authorList>
            <person name="Tetu S.G."/>
            <person name="Matson E."/>
            <person name="Ren Q."/>
            <person name="Seshadri R."/>
            <person name="Elbourne L."/>
            <person name="Hassan K.A."/>
            <person name="Durkin A."/>
            <person name="Radune D."/>
            <person name="Mohamoud Y."/>
            <person name="Shay R."/>
            <person name="Jin S."/>
            <person name="Zhang X."/>
            <person name="Lucey K."/>
            <person name="Ballor N.R."/>
            <person name="Ottesen E."/>
            <person name="Rosenthal R."/>
            <person name="Allen A."/>
            <person name="Leadbetter J.R."/>
            <person name="Paulsen I.T."/>
        </authorList>
    </citation>
    <scope>NUCLEOTIDE SEQUENCE [LARGE SCALE GENOMIC DNA]</scope>
    <source>
        <strain evidence="9">ATCC BAA-887 / DSM 12427 / ZAS-2</strain>
    </source>
</reference>
<dbReference type="eggNOG" id="COG0682">
    <property type="taxonomic scope" value="Bacteria"/>
</dbReference>
<keyword evidence="9" id="KW-1185">Reference proteome</keyword>
<evidence type="ECO:0000256" key="2">
    <source>
        <dbReference type="ARBA" id="ARBA00022475"/>
    </source>
</evidence>
<feature type="transmembrane region" description="Helical" evidence="7">
    <location>
        <begin position="204"/>
        <end position="219"/>
    </location>
</feature>
<feature type="transmembrane region" description="Helical" evidence="7">
    <location>
        <begin position="231"/>
        <end position="252"/>
    </location>
</feature>
<dbReference type="STRING" id="545694.TREPR_2476"/>
<keyword evidence="3 8" id="KW-0808">Transferase</keyword>
<dbReference type="EMBL" id="CP001843">
    <property type="protein sequence ID" value="AEF86948.1"/>
    <property type="molecule type" value="Genomic_DNA"/>
</dbReference>
<protein>
    <submittedName>
        <fullName evidence="8">Prolipoprotein diacylglyceryl transferase</fullName>
        <ecNumber evidence="8">2.4.99.-</ecNumber>
    </submittedName>
</protein>
<dbReference type="AlphaFoldDB" id="F5YH28"/>
<feature type="transmembrane region" description="Helical" evidence="7">
    <location>
        <begin position="174"/>
        <end position="192"/>
    </location>
</feature>
<keyword evidence="4 7" id="KW-0812">Transmembrane</keyword>
<dbReference type="Proteomes" id="UP000009223">
    <property type="component" value="Chromosome"/>
</dbReference>
<dbReference type="PANTHER" id="PTHR30589:SF0">
    <property type="entry name" value="PHOSPHATIDYLGLYCEROL--PROLIPOPROTEIN DIACYLGLYCERYL TRANSFERASE"/>
    <property type="match status" value="1"/>
</dbReference>
<evidence type="ECO:0000313" key="9">
    <source>
        <dbReference type="Proteomes" id="UP000009223"/>
    </source>
</evidence>
<dbReference type="RefSeq" id="WP_015707733.1">
    <property type="nucleotide sequence ID" value="NC_015578.1"/>
</dbReference>
<evidence type="ECO:0000256" key="7">
    <source>
        <dbReference type="SAM" id="Phobius"/>
    </source>
</evidence>
<gene>
    <name evidence="8" type="ordered locus">TREPR_2476</name>
</gene>
<organism evidence="8 9">
    <name type="scientific">Treponema primitia (strain ATCC BAA-887 / DSM 12427 / ZAS-2)</name>
    <dbReference type="NCBI Taxonomy" id="545694"/>
    <lineage>
        <taxon>Bacteria</taxon>
        <taxon>Pseudomonadati</taxon>
        <taxon>Spirochaetota</taxon>
        <taxon>Spirochaetia</taxon>
        <taxon>Spirochaetales</taxon>
        <taxon>Treponemataceae</taxon>
        <taxon>Treponema</taxon>
    </lineage>
</organism>
<evidence type="ECO:0000256" key="6">
    <source>
        <dbReference type="ARBA" id="ARBA00023136"/>
    </source>
</evidence>
<dbReference type="GO" id="GO:0042158">
    <property type="term" value="P:lipoprotein biosynthetic process"/>
    <property type="evidence" value="ECO:0007669"/>
    <property type="project" value="InterPro"/>
</dbReference>